<dbReference type="EMBL" id="JBHSIM010000038">
    <property type="protein sequence ID" value="MFC4834179.1"/>
    <property type="molecule type" value="Genomic_DNA"/>
</dbReference>
<organism evidence="2 3">
    <name type="scientific">Actinomycetospora chibensis</name>
    <dbReference type="NCBI Taxonomy" id="663606"/>
    <lineage>
        <taxon>Bacteria</taxon>
        <taxon>Bacillati</taxon>
        <taxon>Actinomycetota</taxon>
        <taxon>Actinomycetes</taxon>
        <taxon>Pseudonocardiales</taxon>
        <taxon>Pseudonocardiaceae</taxon>
        <taxon>Actinomycetospora</taxon>
    </lineage>
</organism>
<name>A0ABV9RKZ0_9PSEU</name>
<evidence type="ECO:0000313" key="3">
    <source>
        <dbReference type="Proteomes" id="UP001595909"/>
    </source>
</evidence>
<keyword evidence="3" id="KW-1185">Reference proteome</keyword>
<protein>
    <submittedName>
        <fullName evidence="2">Uncharacterized protein</fullName>
    </submittedName>
</protein>
<proteinExistence type="predicted"/>
<evidence type="ECO:0000256" key="1">
    <source>
        <dbReference type="SAM" id="MobiDB-lite"/>
    </source>
</evidence>
<reference evidence="3" key="1">
    <citation type="journal article" date="2019" name="Int. J. Syst. Evol. Microbiol.">
        <title>The Global Catalogue of Microorganisms (GCM) 10K type strain sequencing project: providing services to taxonomists for standard genome sequencing and annotation.</title>
        <authorList>
            <consortium name="The Broad Institute Genomics Platform"/>
            <consortium name="The Broad Institute Genome Sequencing Center for Infectious Disease"/>
            <person name="Wu L."/>
            <person name="Ma J."/>
        </authorList>
    </citation>
    <scope>NUCLEOTIDE SEQUENCE [LARGE SCALE GENOMIC DNA]</scope>
    <source>
        <strain evidence="3">CCUG 50347</strain>
    </source>
</reference>
<comment type="caution">
    <text evidence="2">The sequence shown here is derived from an EMBL/GenBank/DDBJ whole genome shotgun (WGS) entry which is preliminary data.</text>
</comment>
<gene>
    <name evidence="2" type="ORF">ACFPEL_17315</name>
</gene>
<evidence type="ECO:0000313" key="2">
    <source>
        <dbReference type="EMBL" id="MFC4834179.1"/>
    </source>
</evidence>
<accession>A0ABV9RKZ0</accession>
<dbReference type="Proteomes" id="UP001595909">
    <property type="component" value="Unassembled WGS sequence"/>
</dbReference>
<feature type="region of interest" description="Disordered" evidence="1">
    <location>
        <begin position="36"/>
        <end position="71"/>
    </location>
</feature>
<dbReference type="RefSeq" id="WP_274191935.1">
    <property type="nucleotide sequence ID" value="NZ_BAABHN010000038.1"/>
</dbReference>
<sequence>MAVGVLVGAALGWALAPVVDMARHGTLDQQKVRAWREAGPRRPRAVPRCDELSVPAPRSGATGASAPATRR</sequence>